<evidence type="ECO:0000313" key="2">
    <source>
        <dbReference type="EMBL" id="KAL1600074.1"/>
    </source>
</evidence>
<sequence>MHKYPFTNHGTVSQSSQAPTTIASVGNLLTPPSTIHGDVISPTSGVSTSGAASTTMAYSQYNNHIYSPPTQHTPSYGYPPAHSQQQNQYGQQSRAATIYAIVQRITYAVDAGTPPAASPYDERTDARIISSTSTVASLTTGLLQATTPANTNLQLPVIWDAPALEFHVLDWAIADSAAHPEPDQRRWLDV</sequence>
<name>A0ABR3R7F7_9PLEO</name>
<proteinExistence type="predicted"/>
<comment type="caution">
    <text evidence="2">The sequence shown here is derived from an EMBL/GenBank/DDBJ whole genome shotgun (WGS) entry which is preliminary data.</text>
</comment>
<organism evidence="2 3">
    <name type="scientific">Nothophoma quercina</name>
    <dbReference type="NCBI Taxonomy" id="749835"/>
    <lineage>
        <taxon>Eukaryota</taxon>
        <taxon>Fungi</taxon>
        <taxon>Dikarya</taxon>
        <taxon>Ascomycota</taxon>
        <taxon>Pezizomycotina</taxon>
        <taxon>Dothideomycetes</taxon>
        <taxon>Pleosporomycetidae</taxon>
        <taxon>Pleosporales</taxon>
        <taxon>Pleosporineae</taxon>
        <taxon>Didymellaceae</taxon>
        <taxon>Nothophoma</taxon>
    </lineage>
</organism>
<feature type="region of interest" description="Disordered" evidence="1">
    <location>
        <begin position="63"/>
        <end position="89"/>
    </location>
</feature>
<feature type="compositionally biased region" description="Polar residues" evidence="1">
    <location>
        <begin position="63"/>
        <end position="74"/>
    </location>
</feature>
<accession>A0ABR3R7F7</accession>
<gene>
    <name evidence="2" type="primary">MET32</name>
    <name evidence="2" type="ORF">SLS59_006148</name>
</gene>
<evidence type="ECO:0000256" key="1">
    <source>
        <dbReference type="SAM" id="MobiDB-lite"/>
    </source>
</evidence>
<evidence type="ECO:0000313" key="3">
    <source>
        <dbReference type="Proteomes" id="UP001521222"/>
    </source>
</evidence>
<reference evidence="2 3" key="1">
    <citation type="submission" date="2024-02" db="EMBL/GenBank/DDBJ databases">
        <title>De novo assembly and annotation of 12 fungi associated with fruit tree decline syndrome in Ontario, Canada.</title>
        <authorList>
            <person name="Sulman M."/>
            <person name="Ellouze W."/>
            <person name="Ilyukhin E."/>
        </authorList>
    </citation>
    <scope>NUCLEOTIDE SEQUENCE [LARGE SCALE GENOMIC DNA]</scope>
    <source>
        <strain evidence="2 3">M97-236</strain>
    </source>
</reference>
<dbReference type="EMBL" id="JAKIXB020000019">
    <property type="protein sequence ID" value="KAL1600074.1"/>
    <property type="molecule type" value="Genomic_DNA"/>
</dbReference>
<keyword evidence="3" id="KW-1185">Reference proteome</keyword>
<protein>
    <submittedName>
        <fullName evidence="2">Transcriptional regulator of sulfur amino acid metabolism</fullName>
    </submittedName>
</protein>
<dbReference type="Proteomes" id="UP001521222">
    <property type="component" value="Unassembled WGS sequence"/>
</dbReference>